<dbReference type="OrthoDB" id="9898899at2"/>
<dbReference type="RefSeq" id="WP_115372534.1">
    <property type="nucleotide sequence ID" value="NZ_QASA01000001.1"/>
</dbReference>
<keyword evidence="2" id="KW-1185">Reference proteome</keyword>
<dbReference type="AlphaFoldDB" id="A0A369QFW8"/>
<evidence type="ECO:0000313" key="2">
    <source>
        <dbReference type="Proteomes" id="UP000253919"/>
    </source>
</evidence>
<accession>A0A369QFW8</accession>
<dbReference type="EMBL" id="QASA01000001">
    <property type="protein sequence ID" value="RDC63190.1"/>
    <property type="molecule type" value="Genomic_DNA"/>
</dbReference>
<organism evidence="1 2">
    <name type="scientific">Adhaeribacter pallidiroseus</name>
    <dbReference type="NCBI Taxonomy" id="2072847"/>
    <lineage>
        <taxon>Bacteria</taxon>
        <taxon>Pseudomonadati</taxon>
        <taxon>Bacteroidota</taxon>
        <taxon>Cytophagia</taxon>
        <taxon>Cytophagales</taxon>
        <taxon>Hymenobacteraceae</taxon>
        <taxon>Adhaeribacter</taxon>
    </lineage>
</organism>
<dbReference type="Proteomes" id="UP000253919">
    <property type="component" value="Unassembled WGS sequence"/>
</dbReference>
<reference evidence="1 2" key="1">
    <citation type="submission" date="2018-04" db="EMBL/GenBank/DDBJ databases">
        <title>Adhaeribacter sp. HMF7616 genome sequencing and assembly.</title>
        <authorList>
            <person name="Kang H."/>
            <person name="Kang J."/>
            <person name="Cha I."/>
            <person name="Kim H."/>
            <person name="Joh K."/>
        </authorList>
    </citation>
    <scope>NUCLEOTIDE SEQUENCE [LARGE SCALE GENOMIC DNA]</scope>
    <source>
        <strain evidence="1 2">HMF7616</strain>
    </source>
</reference>
<gene>
    <name evidence="1" type="ORF">AHMF7616_01791</name>
</gene>
<protein>
    <submittedName>
        <fullName evidence="1">Uncharacterized protein</fullName>
    </submittedName>
</protein>
<name>A0A369QFW8_9BACT</name>
<sequence length="68" mass="8073">MKSGLLDYIFSQVDFHTLNRQQVKEYLAYLNEIINKDMSADDRHKFLKCKVDLNKRLLELDIKNLGKT</sequence>
<evidence type="ECO:0000313" key="1">
    <source>
        <dbReference type="EMBL" id="RDC63190.1"/>
    </source>
</evidence>
<comment type="caution">
    <text evidence="1">The sequence shown here is derived from an EMBL/GenBank/DDBJ whole genome shotgun (WGS) entry which is preliminary data.</text>
</comment>
<proteinExistence type="predicted"/>